<reference evidence="9 10" key="1">
    <citation type="journal article" date="2016" name="Nat. Commun.">
        <title>Thousands of microbial genomes shed light on interconnected biogeochemical processes in an aquifer system.</title>
        <authorList>
            <person name="Anantharaman K."/>
            <person name="Brown C.T."/>
            <person name="Hug L.A."/>
            <person name="Sharon I."/>
            <person name="Castelle C.J."/>
            <person name="Probst A.J."/>
            <person name="Thomas B.C."/>
            <person name="Singh A."/>
            <person name="Wilkins M.J."/>
            <person name="Karaoz U."/>
            <person name="Brodie E.L."/>
            <person name="Williams K.H."/>
            <person name="Hubbard S.S."/>
            <person name="Banfield J.F."/>
        </authorList>
    </citation>
    <scope>NUCLEOTIDE SEQUENCE [LARGE SCALE GENOMIC DNA]</scope>
</reference>
<dbReference type="SUPFAM" id="SSF51306">
    <property type="entry name" value="LexA/Signal peptidase"/>
    <property type="match status" value="1"/>
</dbReference>
<comment type="catalytic activity">
    <reaction evidence="1 7">
        <text>Cleavage of hydrophobic, N-terminal signal or leader sequences from secreted and periplasmic proteins.</text>
        <dbReference type="EC" id="3.4.21.89"/>
    </reaction>
</comment>
<dbReference type="Proteomes" id="UP000179448">
    <property type="component" value="Unassembled WGS sequence"/>
</dbReference>
<evidence type="ECO:0000256" key="3">
    <source>
        <dbReference type="ARBA" id="ARBA00013208"/>
    </source>
</evidence>
<dbReference type="InterPro" id="IPR036286">
    <property type="entry name" value="LexA/Signal_pep-like_sf"/>
</dbReference>
<proteinExistence type="inferred from homology"/>
<evidence type="ECO:0000259" key="8">
    <source>
        <dbReference type="Pfam" id="PF10502"/>
    </source>
</evidence>
<dbReference type="Gene3D" id="2.10.109.10">
    <property type="entry name" value="Umud Fragment, subunit A"/>
    <property type="match status" value="1"/>
</dbReference>
<keyword evidence="5 7" id="KW-0378">Hydrolase</keyword>
<evidence type="ECO:0000256" key="1">
    <source>
        <dbReference type="ARBA" id="ARBA00000677"/>
    </source>
</evidence>
<evidence type="ECO:0000256" key="7">
    <source>
        <dbReference type="RuleBase" id="RU362042"/>
    </source>
</evidence>
<dbReference type="STRING" id="1801766.A2997_00800"/>
<keyword evidence="4 7" id="KW-0645">Protease</keyword>
<name>A0A1F6WQ65_9BACT</name>
<dbReference type="InterPro" id="IPR019756">
    <property type="entry name" value="Pept_S26A_signal_pept_1_Ser-AS"/>
</dbReference>
<evidence type="ECO:0000256" key="6">
    <source>
        <dbReference type="PIRSR" id="PIRSR600223-1"/>
    </source>
</evidence>
<dbReference type="CDD" id="cd06530">
    <property type="entry name" value="S26_SPase_I"/>
    <property type="match status" value="1"/>
</dbReference>
<dbReference type="EC" id="3.4.21.89" evidence="3 7"/>
<evidence type="ECO:0000256" key="4">
    <source>
        <dbReference type="ARBA" id="ARBA00022670"/>
    </source>
</evidence>
<dbReference type="PANTHER" id="PTHR43390">
    <property type="entry name" value="SIGNAL PEPTIDASE I"/>
    <property type="match status" value="1"/>
</dbReference>
<comment type="subcellular location">
    <subcellularLocation>
        <location evidence="7">Membrane</location>
        <topology evidence="7">Single-pass type II membrane protein</topology>
    </subcellularLocation>
</comment>
<dbReference type="PROSITE" id="PS00501">
    <property type="entry name" value="SPASE_I_1"/>
    <property type="match status" value="1"/>
</dbReference>
<dbReference type="InterPro" id="IPR019533">
    <property type="entry name" value="Peptidase_S26"/>
</dbReference>
<dbReference type="Pfam" id="PF10502">
    <property type="entry name" value="Peptidase_S26"/>
    <property type="match status" value="1"/>
</dbReference>
<dbReference type="PROSITE" id="PS00761">
    <property type="entry name" value="SPASE_I_3"/>
    <property type="match status" value="1"/>
</dbReference>
<accession>A0A1F6WQ65</accession>
<feature type="domain" description="Peptidase S26" evidence="8">
    <location>
        <begin position="2"/>
        <end position="158"/>
    </location>
</feature>
<comment type="similarity">
    <text evidence="2 7">Belongs to the peptidase S26 family.</text>
</comment>
<evidence type="ECO:0000313" key="10">
    <source>
        <dbReference type="Proteomes" id="UP000179448"/>
    </source>
</evidence>
<dbReference type="GO" id="GO:0004252">
    <property type="term" value="F:serine-type endopeptidase activity"/>
    <property type="evidence" value="ECO:0007669"/>
    <property type="project" value="InterPro"/>
</dbReference>
<dbReference type="GO" id="GO:0016020">
    <property type="term" value="C:membrane"/>
    <property type="evidence" value="ECO:0007669"/>
    <property type="project" value="UniProtKB-SubCell"/>
</dbReference>
<dbReference type="InterPro" id="IPR000223">
    <property type="entry name" value="Pept_S26A_signal_pept_1"/>
</dbReference>
<dbReference type="PRINTS" id="PR00727">
    <property type="entry name" value="LEADERPTASE"/>
</dbReference>
<protein>
    <recommendedName>
        <fullName evidence="3 7">Signal peptidase I</fullName>
        <ecNumber evidence="3 7">3.4.21.89</ecNumber>
    </recommendedName>
</protein>
<comment type="caution">
    <text evidence="9">The sequence shown here is derived from an EMBL/GenBank/DDBJ whole genome shotgun (WGS) entry which is preliminary data.</text>
</comment>
<dbReference type="GO" id="GO:0009003">
    <property type="term" value="F:signal peptidase activity"/>
    <property type="evidence" value="ECO:0007669"/>
    <property type="project" value="UniProtKB-EC"/>
</dbReference>
<evidence type="ECO:0000256" key="2">
    <source>
        <dbReference type="ARBA" id="ARBA00009370"/>
    </source>
</evidence>
<dbReference type="PANTHER" id="PTHR43390:SF1">
    <property type="entry name" value="CHLOROPLAST PROCESSING PEPTIDASE"/>
    <property type="match status" value="1"/>
</dbReference>
<gene>
    <name evidence="9" type="ORF">A2997_00800</name>
</gene>
<dbReference type="GO" id="GO:0006465">
    <property type="term" value="P:signal peptide processing"/>
    <property type="evidence" value="ECO:0007669"/>
    <property type="project" value="InterPro"/>
</dbReference>
<evidence type="ECO:0000313" key="9">
    <source>
        <dbReference type="EMBL" id="OGI83996.1"/>
    </source>
</evidence>
<feature type="active site" evidence="6">
    <location>
        <position position="75"/>
    </location>
</feature>
<dbReference type="InterPro" id="IPR019758">
    <property type="entry name" value="Pept_S26A_signal_pept_1_CS"/>
</dbReference>
<feature type="active site" evidence="6">
    <location>
        <position position="32"/>
    </location>
</feature>
<dbReference type="EMBL" id="MFUQ01000005">
    <property type="protein sequence ID" value="OGI83996.1"/>
    <property type="molecule type" value="Genomic_DNA"/>
</dbReference>
<sequence length="182" mass="21032">MIDFVRFIFICLAIVIPIRVFIAQPFIVNGESMAPTFSNGQYLIVDQISYRLSEPHRGDVAIFKYPNDPSRFFIKRVIGLPEEIIQLRGTVITIINEEHPNGFIIDEPYISHAVGFDKEIKLADDEYFVMGDNRPNSLDSRFWGPLPEKYIVGRAWLRLLPFSKINVKPGDHRDQYDNETKS</sequence>
<dbReference type="AlphaFoldDB" id="A0A1F6WQ65"/>
<evidence type="ECO:0000256" key="5">
    <source>
        <dbReference type="ARBA" id="ARBA00022801"/>
    </source>
</evidence>
<dbReference type="NCBIfam" id="TIGR02227">
    <property type="entry name" value="sigpep_I_bact"/>
    <property type="match status" value="1"/>
</dbReference>
<organism evidence="9 10">
    <name type="scientific">Candidatus Nomurabacteria bacterium RIFCSPLOWO2_01_FULL_36_10b</name>
    <dbReference type="NCBI Taxonomy" id="1801766"/>
    <lineage>
        <taxon>Bacteria</taxon>
        <taxon>Candidatus Nomuraibacteriota</taxon>
    </lineage>
</organism>